<comment type="caution">
    <text evidence="1">The sequence shown here is derived from an EMBL/GenBank/DDBJ whole genome shotgun (WGS) entry which is preliminary data.</text>
</comment>
<proteinExistence type="predicted"/>
<protein>
    <submittedName>
        <fullName evidence="1">Uncharacterized protein</fullName>
    </submittedName>
</protein>
<organism evidence="1">
    <name type="scientific">marine sediment metagenome</name>
    <dbReference type="NCBI Taxonomy" id="412755"/>
    <lineage>
        <taxon>unclassified sequences</taxon>
        <taxon>metagenomes</taxon>
        <taxon>ecological metagenomes</taxon>
    </lineage>
</organism>
<feature type="non-terminal residue" evidence="1">
    <location>
        <position position="102"/>
    </location>
</feature>
<name>X1ALQ4_9ZZZZ</name>
<evidence type="ECO:0000313" key="1">
    <source>
        <dbReference type="EMBL" id="GAG83459.1"/>
    </source>
</evidence>
<reference evidence="1" key="1">
    <citation type="journal article" date="2014" name="Front. Microbiol.">
        <title>High frequency of phylogenetically diverse reductive dehalogenase-homologous genes in deep subseafloor sedimentary metagenomes.</title>
        <authorList>
            <person name="Kawai M."/>
            <person name="Futagami T."/>
            <person name="Toyoda A."/>
            <person name="Takaki Y."/>
            <person name="Nishi S."/>
            <person name="Hori S."/>
            <person name="Arai W."/>
            <person name="Tsubouchi T."/>
            <person name="Morono Y."/>
            <person name="Uchiyama I."/>
            <person name="Ito T."/>
            <person name="Fujiyama A."/>
            <person name="Inagaki F."/>
            <person name="Takami H."/>
        </authorList>
    </citation>
    <scope>NUCLEOTIDE SEQUENCE</scope>
    <source>
        <strain evidence="1">Expedition CK06-06</strain>
    </source>
</reference>
<gene>
    <name evidence="1" type="ORF">S01H4_31831</name>
</gene>
<accession>X1ALQ4</accession>
<dbReference type="EMBL" id="BART01016576">
    <property type="protein sequence ID" value="GAG83459.1"/>
    <property type="molecule type" value="Genomic_DNA"/>
</dbReference>
<dbReference type="AlphaFoldDB" id="X1ALQ4"/>
<sequence>MARFKLIKNEFGFYLIKRENNDFFFHEEDLVGTTTLRLIKDKLMDEIINLQEGIYDIIYDLDIMAEEITEQLKEMGLIWEAIQDQFQLLVLNLIIKNAIEMG</sequence>